<evidence type="ECO:0000256" key="3">
    <source>
        <dbReference type="ARBA" id="ARBA00022723"/>
    </source>
</evidence>
<keyword evidence="7" id="KW-0003">3Fe-4S</keyword>
<reference evidence="11" key="1">
    <citation type="journal article" date="2019" name="Int. J. Syst. Evol. Microbiol.">
        <title>The Global Catalogue of Microorganisms (GCM) 10K type strain sequencing project: providing services to taxonomists for standard genome sequencing and annotation.</title>
        <authorList>
            <consortium name="The Broad Institute Genomics Platform"/>
            <consortium name="The Broad Institute Genome Sequencing Center for Infectious Disease"/>
            <person name="Wu L."/>
            <person name="Ma J."/>
        </authorList>
    </citation>
    <scope>NUCLEOTIDE SEQUENCE [LARGE SCALE GENOMIC DNA]</scope>
    <source>
        <strain evidence="11">JCM 11896</strain>
    </source>
</reference>
<keyword evidence="4 8" id="KW-0249">Electron transport</keyword>
<evidence type="ECO:0000256" key="4">
    <source>
        <dbReference type="ARBA" id="ARBA00022982"/>
    </source>
</evidence>
<dbReference type="Gene3D" id="3.30.70.20">
    <property type="match status" value="1"/>
</dbReference>
<gene>
    <name evidence="10" type="ORF">GCM10009613_29070</name>
</gene>
<evidence type="ECO:0000256" key="6">
    <source>
        <dbReference type="ARBA" id="ARBA00023014"/>
    </source>
</evidence>
<evidence type="ECO:0000256" key="7">
    <source>
        <dbReference type="ARBA" id="ARBA00023291"/>
    </source>
</evidence>
<keyword evidence="6 8" id="KW-0411">Iron-sulfur</keyword>
<dbReference type="Proteomes" id="UP001501414">
    <property type="component" value="Unassembled WGS sequence"/>
</dbReference>
<dbReference type="Pfam" id="PF13459">
    <property type="entry name" value="Fer4_15"/>
    <property type="match status" value="1"/>
</dbReference>
<evidence type="ECO:0000256" key="2">
    <source>
        <dbReference type="ARBA" id="ARBA00022448"/>
    </source>
</evidence>
<name>A0ABP4IG85_9PSEU</name>
<dbReference type="PRINTS" id="PR00352">
    <property type="entry name" value="3FE4SFRDOXIN"/>
</dbReference>
<keyword evidence="3 8" id="KW-0479">Metal-binding</keyword>
<organism evidence="10 11">
    <name type="scientific">Pseudonocardia kongjuensis</name>
    <dbReference type="NCBI Taxonomy" id="102227"/>
    <lineage>
        <taxon>Bacteria</taxon>
        <taxon>Bacillati</taxon>
        <taxon>Actinomycetota</taxon>
        <taxon>Actinomycetes</taxon>
        <taxon>Pseudonocardiales</taxon>
        <taxon>Pseudonocardiaceae</taxon>
        <taxon>Pseudonocardia</taxon>
    </lineage>
</organism>
<dbReference type="SUPFAM" id="SSF54862">
    <property type="entry name" value="4Fe-4S ferredoxins"/>
    <property type="match status" value="1"/>
</dbReference>
<dbReference type="PANTHER" id="PTHR36923">
    <property type="entry name" value="FERREDOXIN"/>
    <property type="match status" value="1"/>
</dbReference>
<evidence type="ECO:0000259" key="9">
    <source>
        <dbReference type="PROSITE" id="PS51379"/>
    </source>
</evidence>
<dbReference type="EMBL" id="BAAAJK010000010">
    <property type="protein sequence ID" value="GAA1389683.1"/>
    <property type="molecule type" value="Genomic_DNA"/>
</dbReference>
<evidence type="ECO:0000256" key="1">
    <source>
        <dbReference type="ARBA" id="ARBA00001927"/>
    </source>
</evidence>
<dbReference type="InterPro" id="IPR001080">
    <property type="entry name" value="3Fe4S_ferredoxin"/>
</dbReference>
<dbReference type="InterPro" id="IPR051269">
    <property type="entry name" value="Fe-S_cluster_ET"/>
</dbReference>
<keyword evidence="5 8" id="KW-0408">Iron</keyword>
<comment type="function">
    <text evidence="8">Ferredoxins are iron-sulfur proteins that transfer electrons in a wide variety of metabolic reactions.</text>
</comment>
<dbReference type="InterPro" id="IPR017896">
    <property type="entry name" value="4Fe4S_Fe-S-bd"/>
</dbReference>
<evidence type="ECO:0000256" key="8">
    <source>
        <dbReference type="RuleBase" id="RU368020"/>
    </source>
</evidence>
<evidence type="ECO:0000313" key="10">
    <source>
        <dbReference type="EMBL" id="GAA1389683.1"/>
    </source>
</evidence>
<accession>A0ABP4IG85</accession>
<feature type="domain" description="4Fe-4S ferredoxin-type" evidence="9">
    <location>
        <begin position="8"/>
        <end position="36"/>
    </location>
</feature>
<comment type="caution">
    <text evidence="10">The sequence shown here is derived from an EMBL/GenBank/DDBJ whole genome shotgun (WGS) entry which is preliminary data.</text>
</comment>
<sequence>MRWDPGGMHVSVDKDLCIGAGQCVVTAPDVFDQDDDGIVELLTEHPAETDRDAVKEAEHVCPARVIAVED</sequence>
<evidence type="ECO:0000256" key="5">
    <source>
        <dbReference type="ARBA" id="ARBA00023004"/>
    </source>
</evidence>
<evidence type="ECO:0000313" key="11">
    <source>
        <dbReference type="Proteomes" id="UP001501414"/>
    </source>
</evidence>
<keyword evidence="2 8" id="KW-0813">Transport</keyword>
<comment type="cofactor">
    <cofactor evidence="1">
        <name>[3Fe-4S] cluster</name>
        <dbReference type="ChEBI" id="CHEBI:21137"/>
    </cofactor>
</comment>
<dbReference type="PANTHER" id="PTHR36923:SF3">
    <property type="entry name" value="FERREDOXIN"/>
    <property type="match status" value="1"/>
</dbReference>
<keyword evidence="11" id="KW-1185">Reference proteome</keyword>
<dbReference type="PROSITE" id="PS51379">
    <property type="entry name" value="4FE4S_FER_2"/>
    <property type="match status" value="1"/>
</dbReference>
<proteinExistence type="predicted"/>
<protein>
    <recommendedName>
        <fullName evidence="8">Ferredoxin</fullName>
    </recommendedName>
</protein>